<dbReference type="Proteomes" id="UP000076738">
    <property type="component" value="Unassembled WGS sequence"/>
</dbReference>
<dbReference type="OrthoDB" id="10565895at2759"/>
<sequence>MFLLSCSGSPPGALSFLGSSLGLSPQRACALPLSFTLAPSLAFSPSFPLAAWRAMHLSLLSLRLLLSLLPTLLVTASPTPGLTTLPQNLTAPLHISGNCIWSGASHLCLPLCLASHPALVYVTNATSTTSASSSGDLSLSDEPDQSSSSPCPLGSTALCCTPSAPAACHLEVHNSTCLNVVYPYPSSSAAAEPDTAEPDPASFLSALNSTLPPCTLGGDTLLMREVQVRGLYGFNNGHTGQMWMTCDSWGVSNLCCAGSVSPALLRTTEGKKEDTPPEADHRTAVRIGARGHRRNSTAHWLCQRVGEGRRRGSGAYVFVRHLCGCGVVLDGVWGACRALSGWVITAREH</sequence>
<accession>A0A167SFX6</accession>
<protein>
    <submittedName>
        <fullName evidence="1">Uncharacterized protein</fullName>
    </submittedName>
</protein>
<name>A0A167SFX6_CALVF</name>
<dbReference type="AlphaFoldDB" id="A0A167SFX6"/>
<gene>
    <name evidence="1" type="ORF">CALVIDRAFT_20685</name>
</gene>
<reference evidence="1 2" key="1">
    <citation type="journal article" date="2016" name="Mol. Biol. Evol.">
        <title>Comparative Genomics of Early-Diverging Mushroom-Forming Fungi Provides Insights into the Origins of Lignocellulose Decay Capabilities.</title>
        <authorList>
            <person name="Nagy L.G."/>
            <person name="Riley R."/>
            <person name="Tritt A."/>
            <person name="Adam C."/>
            <person name="Daum C."/>
            <person name="Floudas D."/>
            <person name="Sun H."/>
            <person name="Yadav J.S."/>
            <person name="Pangilinan J."/>
            <person name="Larsson K.H."/>
            <person name="Matsuura K."/>
            <person name="Barry K."/>
            <person name="Labutti K."/>
            <person name="Kuo R."/>
            <person name="Ohm R.A."/>
            <person name="Bhattacharya S.S."/>
            <person name="Shirouzu T."/>
            <person name="Yoshinaga Y."/>
            <person name="Martin F.M."/>
            <person name="Grigoriev I.V."/>
            <person name="Hibbett D.S."/>
        </authorList>
    </citation>
    <scope>NUCLEOTIDE SEQUENCE [LARGE SCALE GENOMIC DNA]</scope>
    <source>
        <strain evidence="1 2">TUFC12733</strain>
    </source>
</reference>
<proteinExistence type="predicted"/>
<evidence type="ECO:0000313" key="1">
    <source>
        <dbReference type="EMBL" id="KZP01881.1"/>
    </source>
</evidence>
<organism evidence="1 2">
    <name type="scientific">Calocera viscosa (strain TUFC12733)</name>
    <dbReference type="NCBI Taxonomy" id="1330018"/>
    <lineage>
        <taxon>Eukaryota</taxon>
        <taxon>Fungi</taxon>
        <taxon>Dikarya</taxon>
        <taxon>Basidiomycota</taxon>
        <taxon>Agaricomycotina</taxon>
        <taxon>Dacrymycetes</taxon>
        <taxon>Dacrymycetales</taxon>
        <taxon>Dacrymycetaceae</taxon>
        <taxon>Calocera</taxon>
    </lineage>
</organism>
<dbReference type="EMBL" id="KV417266">
    <property type="protein sequence ID" value="KZP01881.1"/>
    <property type="molecule type" value="Genomic_DNA"/>
</dbReference>
<keyword evidence="2" id="KW-1185">Reference proteome</keyword>
<evidence type="ECO:0000313" key="2">
    <source>
        <dbReference type="Proteomes" id="UP000076738"/>
    </source>
</evidence>